<dbReference type="OrthoDB" id="9780929at2"/>
<dbReference type="InterPro" id="IPR014942">
    <property type="entry name" value="AbiEii"/>
</dbReference>
<dbReference type="Proteomes" id="UP000254737">
    <property type="component" value="Unassembled WGS sequence"/>
</dbReference>
<accession>A0A376GFP0</accession>
<dbReference type="EMBL" id="UFXS01000001">
    <property type="protein sequence ID" value="STD58578.1"/>
    <property type="molecule type" value="Genomic_DNA"/>
</dbReference>
<dbReference type="RefSeq" id="WP_038330360.1">
    <property type="nucleotide sequence ID" value="NZ_JSYQ01000001.1"/>
</dbReference>
<dbReference type="AlphaFoldDB" id="A0A376GFP0"/>
<dbReference type="Pfam" id="PF08843">
    <property type="entry name" value="AbiEii"/>
    <property type="match status" value="1"/>
</dbReference>
<gene>
    <name evidence="1" type="ORF">NCTC13456_02202</name>
</gene>
<dbReference type="GO" id="GO:0016740">
    <property type="term" value="F:transferase activity"/>
    <property type="evidence" value="ECO:0007669"/>
    <property type="project" value="UniProtKB-KW"/>
</dbReference>
<organism evidence="1 2">
    <name type="scientific">Empedobacter falsenii</name>
    <dbReference type="NCBI Taxonomy" id="343874"/>
    <lineage>
        <taxon>Bacteria</taxon>
        <taxon>Pseudomonadati</taxon>
        <taxon>Bacteroidota</taxon>
        <taxon>Flavobacteriia</taxon>
        <taxon>Flavobacteriales</taxon>
        <taxon>Weeksellaceae</taxon>
        <taxon>Empedobacter</taxon>
    </lineage>
</organism>
<evidence type="ECO:0000313" key="2">
    <source>
        <dbReference type="Proteomes" id="UP000254737"/>
    </source>
</evidence>
<proteinExistence type="predicted"/>
<protein>
    <submittedName>
        <fullName evidence="1">Nucleotidyl transferase of uncharacterized function (DUF1814)</fullName>
    </submittedName>
</protein>
<evidence type="ECO:0000313" key="1">
    <source>
        <dbReference type="EMBL" id="STD58578.1"/>
    </source>
</evidence>
<keyword evidence="1" id="KW-0808">Transferase</keyword>
<sequence length="334" mass="38797">MWINLSTEQKIQVLEQTGIAKGLPAFVVEKDWWVCILLKAIFQSYYANSIIYKGGTSLSKAYHIIDRFSEDIDLIIDRHLLGFDDLDSGTKIKKLRKASGSFIINEFREELMHQLDQLGIHRDQYVIRYNDKVDDTSDPNTLEVYYQSVVPMTNPYIQQRVLLEMGARSLTEPAETKNILSFIDENYKELSFTSDGFNVQVVVPTRTFIEKVLLLHEEFSKPIARIRTDRLTRHLYDLDKMMVAGFGEQALADNELFETIVEHRKKVTPLRGVDYSNHEKGKLSILPPNEIIAQWEDDYKIMQQNMIVGDSLSWDELLQRLKNIENAFNQIQDL</sequence>
<dbReference type="STRING" id="343874.GCA_000805695_00050"/>
<name>A0A376GFP0_9FLAO</name>
<reference evidence="1 2" key="1">
    <citation type="submission" date="2018-06" db="EMBL/GenBank/DDBJ databases">
        <authorList>
            <consortium name="Pathogen Informatics"/>
            <person name="Doyle S."/>
        </authorList>
    </citation>
    <scope>NUCLEOTIDE SEQUENCE [LARGE SCALE GENOMIC DNA]</scope>
    <source>
        <strain evidence="1 2">NCTC13456</strain>
    </source>
</reference>
<dbReference type="Gene3D" id="3.10.450.620">
    <property type="entry name" value="JHP933, nucleotidyltransferase-like core domain"/>
    <property type="match status" value="1"/>
</dbReference>